<dbReference type="InterPro" id="IPR040256">
    <property type="entry name" value="At4g02000-like"/>
</dbReference>
<dbReference type="PANTHER" id="PTHR31286:SF165">
    <property type="entry name" value="DUF4283 DOMAIN-CONTAINING PROTEIN"/>
    <property type="match status" value="1"/>
</dbReference>
<evidence type="ECO:0000313" key="3">
    <source>
        <dbReference type="EMBL" id="SPC72535.1"/>
    </source>
</evidence>
<gene>
    <name evidence="3" type="ORF">FSB_LOCUS417</name>
</gene>
<feature type="domain" description="Reverse transcriptase zinc-binding" evidence="2">
    <location>
        <begin position="652"/>
        <end position="736"/>
    </location>
</feature>
<feature type="compositionally biased region" description="Polar residues" evidence="1">
    <location>
        <begin position="19"/>
        <end position="29"/>
    </location>
</feature>
<evidence type="ECO:0000259" key="2">
    <source>
        <dbReference type="Pfam" id="PF13966"/>
    </source>
</evidence>
<dbReference type="AlphaFoldDB" id="A0A2N9ECR3"/>
<accession>A0A2N9ECR3</accession>
<reference evidence="3" key="1">
    <citation type="submission" date="2018-02" db="EMBL/GenBank/DDBJ databases">
        <authorList>
            <person name="Cohen D.B."/>
            <person name="Kent A.D."/>
        </authorList>
    </citation>
    <scope>NUCLEOTIDE SEQUENCE</scope>
</reference>
<protein>
    <recommendedName>
        <fullName evidence="2">Reverse transcriptase zinc-binding domain-containing protein</fullName>
    </recommendedName>
</protein>
<sequence length="760" mass="84791">MVNKRGGKKGRGHPRKEATSSLKESPLVSPSSASCVVGIVSELVWDGVEDNTYGFVPPPVKAAIDLIGQSSTPHALSSLEVVGEYAMPTAKLEQSWRDLFLKKQRLGEKLQFHAPTRVGAKVVVKPPQEAVDEGITKWESSLVGQFLEKSLPFWLVKRTVDALWGQFSKVETFSLENGLFLFKFDDIQRLLPMDLSLKEILVWIKILHLPIEYWNPTCLIYVASGVGKPLYADASTEANSRLRFARVFVEVDIDAQFPEEIEVDMGNGHSFVVGIEYPWIPIKCTKCSVFGHLTRNCGAVGPSSHVEQSKQNLKDRSPQISMGKENFDSNHNQFPALNDVTREDTENVGFSSPSKGFSNLTVQQVIEEALKRSSKLKFHSKKSRGLKGGGKGSTGKDFNVTKSPYEKLGGLVLNTYEQEFLACTEAISVDDHPTVGSSNAANEGVMITTVSNLMEFSISYATKVLLEQAVTVDEVKSTIFSLGSDKAPGPDGFTACFFKKSWPIVGSDVCKAIQSFFQSRALLKEVNSTIITLVPKVPNPSSITEFRPITCFADIPSIKLIKEGLEEFRMLSGLSVNQSKSKLPMKYLGMPLISGKLSYDDCVPLIEKITARINSWTPARSEDLVDIQSKLSMVHIGDCDKAIWMLNSSGKFTCADTWQHLKVKQIEVNWWKLVWFTNAIPKHSFIGWLTIRNRLVTKDRLLQWGLGVDPMCLFCRQNLEDQDHLFFKCPFTNRIWKNIMGLCLVSDASDDWHLLVDWGI</sequence>
<evidence type="ECO:0000256" key="1">
    <source>
        <dbReference type="SAM" id="MobiDB-lite"/>
    </source>
</evidence>
<dbReference type="PANTHER" id="PTHR31286">
    <property type="entry name" value="GLYCINE-RICH CELL WALL STRUCTURAL PROTEIN 1.8-LIKE"/>
    <property type="match status" value="1"/>
</dbReference>
<dbReference type="EMBL" id="OIVN01000011">
    <property type="protein sequence ID" value="SPC72535.1"/>
    <property type="molecule type" value="Genomic_DNA"/>
</dbReference>
<feature type="compositionally biased region" description="Basic residues" evidence="1">
    <location>
        <begin position="1"/>
        <end position="14"/>
    </location>
</feature>
<feature type="region of interest" description="Disordered" evidence="1">
    <location>
        <begin position="379"/>
        <end position="398"/>
    </location>
</feature>
<dbReference type="InterPro" id="IPR026960">
    <property type="entry name" value="RVT-Znf"/>
</dbReference>
<dbReference type="PROSITE" id="PS51257">
    <property type="entry name" value="PROKAR_LIPOPROTEIN"/>
    <property type="match status" value="1"/>
</dbReference>
<proteinExistence type="predicted"/>
<organism evidence="3">
    <name type="scientific">Fagus sylvatica</name>
    <name type="common">Beechnut</name>
    <dbReference type="NCBI Taxonomy" id="28930"/>
    <lineage>
        <taxon>Eukaryota</taxon>
        <taxon>Viridiplantae</taxon>
        <taxon>Streptophyta</taxon>
        <taxon>Embryophyta</taxon>
        <taxon>Tracheophyta</taxon>
        <taxon>Spermatophyta</taxon>
        <taxon>Magnoliopsida</taxon>
        <taxon>eudicotyledons</taxon>
        <taxon>Gunneridae</taxon>
        <taxon>Pentapetalae</taxon>
        <taxon>rosids</taxon>
        <taxon>fabids</taxon>
        <taxon>Fagales</taxon>
        <taxon>Fagaceae</taxon>
        <taxon>Fagus</taxon>
    </lineage>
</organism>
<feature type="region of interest" description="Disordered" evidence="1">
    <location>
        <begin position="1"/>
        <end position="29"/>
    </location>
</feature>
<name>A0A2N9ECR3_FAGSY</name>
<dbReference type="Pfam" id="PF13966">
    <property type="entry name" value="zf-RVT"/>
    <property type="match status" value="1"/>
</dbReference>